<evidence type="ECO:0000313" key="2">
    <source>
        <dbReference type="EMBL" id="KAH7046543.1"/>
    </source>
</evidence>
<feature type="chain" id="PRO_5047440863" evidence="1">
    <location>
        <begin position="23"/>
        <end position="178"/>
    </location>
</feature>
<dbReference type="Proteomes" id="UP000774617">
    <property type="component" value="Unassembled WGS sequence"/>
</dbReference>
<sequence>MKFSISHLAVFSAVLLSNISQAAPISRSSDAMRQSKQEIEERALYAPKTKLFITNARIDDVATNTDASSTSDDDDDDEISVFEIRDASSTQNEIKRILLPKGLLNKTTQETVLSSGSTASEDEAAQGSVVECRVDKDGRNYCRTSDGWYVYRCETGEISYFRQMPYGDEEICSDGSIA</sequence>
<gene>
    <name evidence="2" type="ORF">B0J12DRAFT_130583</name>
</gene>
<protein>
    <submittedName>
        <fullName evidence="2">Uncharacterized protein</fullName>
    </submittedName>
</protein>
<evidence type="ECO:0000313" key="3">
    <source>
        <dbReference type="Proteomes" id="UP000774617"/>
    </source>
</evidence>
<proteinExistence type="predicted"/>
<keyword evidence="1" id="KW-0732">Signal</keyword>
<evidence type="ECO:0000256" key="1">
    <source>
        <dbReference type="SAM" id="SignalP"/>
    </source>
</evidence>
<organism evidence="2 3">
    <name type="scientific">Macrophomina phaseolina</name>
    <dbReference type="NCBI Taxonomy" id="35725"/>
    <lineage>
        <taxon>Eukaryota</taxon>
        <taxon>Fungi</taxon>
        <taxon>Dikarya</taxon>
        <taxon>Ascomycota</taxon>
        <taxon>Pezizomycotina</taxon>
        <taxon>Dothideomycetes</taxon>
        <taxon>Dothideomycetes incertae sedis</taxon>
        <taxon>Botryosphaeriales</taxon>
        <taxon>Botryosphaeriaceae</taxon>
        <taxon>Macrophomina</taxon>
    </lineage>
</organism>
<reference evidence="2 3" key="1">
    <citation type="journal article" date="2021" name="Nat. Commun.">
        <title>Genetic determinants of endophytism in the Arabidopsis root mycobiome.</title>
        <authorList>
            <person name="Mesny F."/>
            <person name="Miyauchi S."/>
            <person name="Thiergart T."/>
            <person name="Pickel B."/>
            <person name="Atanasova L."/>
            <person name="Karlsson M."/>
            <person name="Huettel B."/>
            <person name="Barry K.W."/>
            <person name="Haridas S."/>
            <person name="Chen C."/>
            <person name="Bauer D."/>
            <person name="Andreopoulos W."/>
            <person name="Pangilinan J."/>
            <person name="LaButti K."/>
            <person name="Riley R."/>
            <person name="Lipzen A."/>
            <person name="Clum A."/>
            <person name="Drula E."/>
            <person name="Henrissat B."/>
            <person name="Kohler A."/>
            <person name="Grigoriev I.V."/>
            <person name="Martin F.M."/>
            <person name="Hacquard S."/>
        </authorList>
    </citation>
    <scope>NUCLEOTIDE SEQUENCE [LARGE SCALE GENOMIC DNA]</scope>
    <source>
        <strain evidence="2 3">MPI-SDFR-AT-0080</strain>
    </source>
</reference>
<accession>A0ABQ8G6Z0</accession>
<keyword evidence="3" id="KW-1185">Reference proteome</keyword>
<name>A0ABQ8G6Z0_9PEZI</name>
<comment type="caution">
    <text evidence="2">The sequence shown here is derived from an EMBL/GenBank/DDBJ whole genome shotgun (WGS) entry which is preliminary data.</text>
</comment>
<feature type="signal peptide" evidence="1">
    <location>
        <begin position="1"/>
        <end position="22"/>
    </location>
</feature>
<dbReference type="EMBL" id="JAGTJR010000017">
    <property type="protein sequence ID" value="KAH7046543.1"/>
    <property type="molecule type" value="Genomic_DNA"/>
</dbReference>